<dbReference type="AlphaFoldDB" id="E6SIQ7"/>
<dbReference type="RefSeq" id="WP_013496302.1">
    <property type="nucleotide sequence ID" value="NC_014831.1"/>
</dbReference>
<feature type="compositionally biased region" description="Gly residues" evidence="5">
    <location>
        <begin position="288"/>
        <end position="297"/>
    </location>
</feature>
<keyword evidence="8" id="KW-1185">Reference proteome</keyword>
<dbReference type="GO" id="GO:0016887">
    <property type="term" value="F:ATP hydrolysis activity"/>
    <property type="evidence" value="ECO:0007669"/>
    <property type="project" value="InterPro"/>
</dbReference>
<keyword evidence="4" id="KW-0067">ATP-binding</keyword>
<accession>E6SIQ7</accession>
<dbReference type="InterPro" id="IPR027417">
    <property type="entry name" value="P-loop_NTPase"/>
</dbReference>
<sequence length="412" mass="41860">MSTATPAAGAPGEPAIVTRNLQRTFGRVRALAGIDMVVPRGAVYGFIGPNGAGKTTCLRILAGLLEPSGGEARVCGLDVTRQRDGLPGVIGYMPDFFGVYDDLTVTEYLDFYAACYGLRGPAARRRRDALLELVDLADKAGEMVNHLSRGMKQRLGLARALIHDPQVLLLDEPASGLDPAARIEFRELIRELAAMGKTLVVSSHILSELADFCTHVGILHRGRLLVSGTMAEVLAAVRRRSARVHLVVPPRDEPGAVAARARQALATLPAVTHVEIGAAATGAERGDAGGPPGGGEAGAASGPGAAGAEPGVGDAGWGRAAGEADAGGGPKAAGAGFGPGVLELIVDFAGGPVTLAHINARLVQAGLLVSHVAEVGGSLEEAFLYAVESLAGEDASPAAQVAAGKGGGRGGR</sequence>
<dbReference type="Gene3D" id="3.40.50.300">
    <property type="entry name" value="P-loop containing nucleotide triphosphate hydrolases"/>
    <property type="match status" value="1"/>
</dbReference>
<dbReference type="SUPFAM" id="SSF52540">
    <property type="entry name" value="P-loop containing nucleoside triphosphate hydrolases"/>
    <property type="match status" value="1"/>
</dbReference>
<dbReference type="PANTHER" id="PTHR43335:SF3">
    <property type="entry name" value="ABC TRANSPORTER"/>
    <property type="match status" value="1"/>
</dbReference>
<evidence type="ECO:0000256" key="5">
    <source>
        <dbReference type="SAM" id="MobiDB-lite"/>
    </source>
</evidence>
<comment type="similarity">
    <text evidence="1">Belongs to the ABC transporter superfamily.</text>
</comment>
<feature type="compositionally biased region" description="Low complexity" evidence="5">
    <location>
        <begin position="298"/>
        <end position="324"/>
    </location>
</feature>
<evidence type="ECO:0000256" key="1">
    <source>
        <dbReference type="ARBA" id="ARBA00005417"/>
    </source>
</evidence>
<dbReference type="SMART" id="SM00382">
    <property type="entry name" value="AAA"/>
    <property type="match status" value="1"/>
</dbReference>
<keyword evidence="2" id="KW-0813">Transport</keyword>
<gene>
    <name evidence="7" type="ordered locus">Tmar_1916</name>
</gene>
<dbReference type="PANTHER" id="PTHR43335">
    <property type="entry name" value="ABC TRANSPORTER, ATP-BINDING PROTEIN"/>
    <property type="match status" value="1"/>
</dbReference>
<protein>
    <submittedName>
        <fullName evidence="7">ABC transporter related protein</fullName>
    </submittedName>
</protein>
<dbReference type="Pfam" id="PF00005">
    <property type="entry name" value="ABC_tran"/>
    <property type="match status" value="1"/>
</dbReference>
<evidence type="ECO:0000259" key="6">
    <source>
        <dbReference type="PROSITE" id="PS50893"/>
    </source>
</evidence>
<evidence type="ECO:0000313" key="8">
    <source>
        <dbReference type="Proteomes" id="UP000008915"/>
    </source>
</evidence>
<name>E6SIQ7_THEM7</name>
<feature type="region of interest" description="Disordered" evidence="5">
    <location>
        <begin position="282"/>
        <end position="330"/>
    </location>
</feature>
<feature type="domain" description="ABC transporter" evidence="6">
    <location>
        <begin position="16"/>
        <end position="246"/>
    </location>
</feature>
<evidence type="ECO:0000256" key="4">
    <source>
        <dbReference type="ARBA" id="ARBA00022840"/>
    </source>
</evidence>
<dbReference type="Proteomes" id="UP000008915">
    <property type="component" value="Chromosome"/>
</dbReference>
<dbReference type="CDD" id="cd03230">
    <property type="entry name" value="ABC_DR_subfamily_A"/>
    <property type="match status" value="1"/>
</dbReference>
<organism evidence="7 8">
    <name type="scientific">Thermaerobacter marianensis (strain ATCC 700841 / DSM 12885 / JCM 10246 / 7p75a)</name>
    <dbReference type="NCBI Taxonomy" id="644966"/>
    <lineage>
        <taxon>Bacteria</taxon>
        <taxon>Bacillati</taxon>
        <taxon>Bacillota</taxon>
        <taxon>Clostridia</taxon>
        <taxon>Eubacteriales</taxon>
        <taxon>Clostridiales Family XVII. Incertae Sedis</taxon>
        <taxon>Thermaerobacter</taxon>
    </lineage>
</organism>
<evidence type="ECO:0000313" key="7">
    <source>
        <dbReference type="EMBL" id="ADU52001.1"/>
    </source>
</evidence>
<evidence type="ECO:0000256" key="2">
    <source>
        <dbReference type="ARBA" id="ARBA00022448"/>
    </source>
</evidence>
<reference evidence="8" key="2">
    <citation type="journal article" date="2010" name="Stand. Genomic Sci.">
        <title>Complete genome sequence of Thermaerobacter marianensis type strain (7p75aT).</title>
        <authorList>
            <person name="Han C."/>
            <person name="Gu W."/>
            <person name="Zhang X."/>
            <person name="Lapidus A."/>
            <person name="Nolan M."/>
            <person name="Copeland A."/>
            <person name="Lucas S."/>
            <person name="Glavina Del Rio T."/>
            <person name="Tice H."/>
            <person name="Cheng J."/>
            <person name="Tapia R."/>
            <person name="Goodwin L."/>
            <person name="Pitluck S."/>
            <person name="Pagani I."/>
            <person name="Ivanova N."/>
            <person name="Mavromatis K."/>
            <person name="Mikhailova N."/>
            <person name="Pati A."/>
            <person name="Chen A."/>
            <person name="Palaniappan K."/>
            <person name="Land M."/>
            <person name="Hauser L."/>
            <person name="Chang Y."/>
            <person name="Jeffries C."/>
            <person name="Schneider S."/>
            <person name="Rohde M."/>
            <person name="Goker M."/>
            <person name="Pukall R."/>
            <person name="Woyke T."/>
            <person name="Bristow J."/>
            <person name="Eisen J."/>
            <person name="Markowitz V."/>
            <person name="Hugenholtz P."/>
            <person name="Kyrpides N."/>
            <person name="Klenk H."/>
            <person name="Detter J."/>
        </authorList>
    </citation>
    <scope>NUCLEOTIDE SEQUENCE [LARGE SCALE GENOMIC DNA]</scope>
    <source>
        <strain evidence="8">ATCC 700841 / DSM 12885 / JCM 10246 / 7p75a</strain>
    </source>
</reference>
<dbReference type="PROSITE" id="PS50893">
    <property type="entry name" value="ABC_TRANSPORTER_2"/>
    <property type="match status" value="1"/>
</dbReference>
<dbReference type="eggNOG" id="COG1131">
    <property type="taxonomic scope" value="Bacteria"/>
</dbReference>
<reference evidence="7 8" key="1">
    <citation type="journal article" date="2010" name="Stand. Genomic Sci.">
        <title>Complete genome sequence of Thermaerobacter marianensis type strain (7p75a).</title>
        <authorList>
            <person name="Han C."/>
            <person name="Gu W."/>
            <person name="Zhang X."/>
            <person name="Lapidus A."/>
            <person name="Nolan M."/>
            <person name="Copeland A."/>
            <person name="Lucas S."/>
            <person name="Del Rio T.G."/>
            <person name="Tice H."/>
            <person name="Cheng J.F."/>
            <person name="Tapia R."/>
            <person name="Goodwin L."/>
            <person name="Pitluck S."/>
            <person name="Pagani I."/>
            <person name="Ivanova N."/>
            <person name="Mavromatis K."/>
            <person name="Mikhailova N."/>
            <person name="Pati A."/>
            <person name="Chen A."/>
            <person name="Palaniappan K."/>
            <person name="Land M."/>
            <person name="Hauser L."/>
            <person name="Chang Y.J."/>
            <person name="Jeffries C.D."/>
            <person name="Schneider S."/>
            <person name="Rohde M."/>
            <person name="Goker M."/>
            <person name="Pukall R."/>
            <person name="Woyke T."/>
            <person name="Bristow J."/>
            <person name="Eisen J.A."/>
            <person name="Markowitz V."/>
            <person name="Hugenholtz P."/>
            <person name="Kyrpides N.C."/>
            <person name="Klenk H.P."/>
            <person name="Detter J.C."/>
        </authorList>
    </citation>
    <scope>NUCLEOTIDE SEQUENCE [LARGE SCALE GENOMIC DNA]</scope>
    <source>
        <strain evidence="8">ATCC 700841 / DSM 12885 / JCM 10246 / 7p75a</strain>
    </source>
</reference>
<dbReference type="InterPro" id="IPR003439">
    <property type="entry name" value="ABC_transporter-like_ATP-bd"/>
</dbReference>
<dbReference type="GO" id="GO:0005524">
    <property type="term" value="F:ATP binding"/>
    <property type="evidence" value="ECO:0007669"/>
    <property type="project" value="UniProtKB-KW"/>
</dbReference>
<dbReference type="STRING" id="644966.Tmar_1916"/>
<dbReference type="HOGENOM" id="CLU_000604_1_2_9"/>
<keyword evidence="3" id="KW-0547">Nucleotide-binding</keyword>
<dbReference type="KEGG" id="tmr:Tmar_1916"/>
<evidence type="ECO:0000256" key="3">
    <source>
        <dbReference type="ARBA" id="ARBA00022741"/>
    </source>
</evidence>
<dbReference type="InterPro" id="IPR003593">
    <property type="entry name" value="AAA+_ATPase"/>
</dbReference>
<proteinExistence type="inferred from homology"/>
<dbReference type="EMBL" id="CP002344">
    <property type="protein sequence ID" value="ADU52001.1"/>
    <property type="molecule type" value="Genomic_DNA"/>
</dbReference>